<reference evidence="1 2" key="2">
    <citation type="journal article" date="2015" name="BMC Genomics">
        <title>Analysis of three genomes within the thermophilic bacterial species Caldanaerobacter subterraneus with a focus on carbon monoxide dehydrogenase evolution and hydrolase diversity.</title>
        <authorList>
            <person name="Sant'Anna F.H."/>
            <person name="Lebedinsky A.V."/>
            <person name="Sokolova T.G."/>
            <person name="Robb F.T."/>
            <person name="Gonzalez J.M."/>
        </authorList>
    </citation>
    <scope>NUCLEOTIDE SEQUENCE [LARGE SCALE GENOMIC DNA]</scope>
    <source>
        <strain evidence="1 2">DSM 12653</strain>
    </source>
</reference>
<dbReference type="Gene3D" id="3.10.420.10">
    <property type="entry name" value="SecB-like"/>
    <property type="match status" value="1"/>
</dbReference>
<dbReference type="InterPro" id="IPR035958">
    <property type="entry name" value="SecB-like_sf"/>
</dbReference>
<dbReference type="AlphaFoldDB" id="B7R797"/>
<accession>B7R797</accession>
<dbReference type="Proteomes" id="UP000010146">
    <property type="component" value="Unassembled WGS sequence"/>
</dbReference>
<comment type="caution">
    <text evidence="1">The sequence shown here is derived from an EMBL/GenBank/DDBJ whole genome shotgun (WGS) entry which is preliminary data.</text>
</comment>
<gene>
    <name evidence="1" type="ORF">CDSM653_00718</name>
</gene>
<proteinExistence type="predicted"/>
<evidence type="ECO:0000313" key="1">
    <source>
        <dbReference type="EMBL" id="KKC30240.1"/>
    </source>
</evidence>
<reference evidence="1 2" key="1">
    <citation type="submission" date="2008-07" db="EMBL/GenBank/DDBJ databases">
        <authorList>
            <person name="Gonzalez J."/>
            <person name="Sokolova T."/>
            <person name="Ferriera S."/>
            <person name="Johnson J."/>
            <person name="Kravitz S."/>
            <person name="Beeson K."/>
            <person name="Sutton G."/>
            <person name="Rogers Y.-H."/>
            <person name="Friedman R."/>
            <person name="Frazier M."/>
            <person name="Venter J.C."/>
        </authorList>
    </citation>
    <scope>NUCLEOTIDE SEQUENCE [LARGE SCALE GENOMIC DNA]</scope>
    <source>
        <strain evidence="1 2">DSM 12653</strain>
    </source>
</reference>
<name>B7R797_9THEO</name>
<evidence type="ECO:0008006" key="3">
    <source>
        <dbReference type="Google" id="ProtNLM"/>
    </source>
</evidence>
<dbReference type="RefSeq" id="WP_009610142.1">
    <property type="nucleotide sequence ID" value="NZ_ABXP02000042.1"/>
</dbReference>
<dbReference type="SUPFAM" id="SSF54611">
    <property type="entry name" value="SecB-like"/>
    <property type="match status" value="1"/>
</dbReference>
<sequence>MIYSNQVLADFQFIGNRVSNFKIETKDIKTNEAKAKVTYNFDYNVKEIEELEDKYVGYIEFITEIKAKIKNVILFKINLTMEGAFIGNNQKLTKENFLSMLELNGLTTLSQLSRAYVLSVTALSGITPPVKLPMINIFKLRQQKKEKEEKNIKLS</sequence>
<organism evidence="1 2">
    <name type="scientific">Caldanaerobacter subterraneus subsp. pacificus DSM 12653</name>
    <dbReference type="NCBI Taxonomy" id="391606"/>
    <lineage>
        <taxon>Bacteria</taxon>
        <taxon>Bacillati</taxon>
        <taxon>Bacillota</taxon>
        <taxon>Clostridia</taxon>
        <taxon>Thermoanaerobacterales</taxon>
        <taxon>Thermoanaerobacteraceae</taxon>
        <taxon>Caldanaerobacter</taxon>
    </lineage>
</organism>
<protein>
    <recommendedName>
        <fullName evidence="3">Preprotein translocase subunit SecB</fullName>
    </recommendedName>
</protein>
<reference evidence="2" key="3">
    <citation type="submission" date="2015-02" db="EMBL/GenBank/DDBJ databases">
        <title>Genome analysis of three genomes within the thermophilic hydrogenogenic bacterial species Caldanaerobacter subterraneus.</title>
        <authorList>
            <person name="Sant'Anna F.H."/>
            <person name="Lebedinsky A."/>
            <person name="Sokolova T."/>
            <person name="Robb F.T."/>
            <person name="Gonzalez J.M."/>
        </authorList>
    </citation>
    <scope>NUCLEOTIDE SEQUENCE [LARGE SCALE GENOMIC DNA]</scope>
    <source>
        <strain evidence="2">DSM 12653</strain>
    </source>
</reference>
<dbReference type="EMBL" id="ABXP02000042">
    <property type="protein sequence ID" value="KKC30240.1"/>
    <property type="molecule type" value="Genomic_DNA"/>
</dbReference>
<evidence type="ECO:0000313" key="2">
    <source>
        <dbReference type="Proteomes" id="UP000010146"/>
    </source>
</evidence>